<feature type="non-terminal residue" evidence="1">
    <location>
        <position position="1"/>
    </location>
</feature>
<protein>
    <submittedName>
        <fullName evidence="1">Threonine dehydratase</fullName>
    </submittedName>
</protein>
<dbReference type="AlphaFoldDB" id="A0A3N6NK03"/>
<comment type="caution">
    <text evidence="1">The sequence shown here is derived from an EMBL/GenBank/DDBJ whole genome shotgun (WGS) entry which is preliminary data.</text>
</comment>
<keyword evidence="2" id="KW-1185">Reference proteome</keyword>
<dbReference type="EMBL" id="RQIS01000038">
    <property type="protein sequence ID" value="RQG99492.1"/>
    <property type="molecule type" value="Genomic_DNA"/>
</dbReference>
<organism evidence="1 2">
    <name type="scientific">Paraburkholderia dinghuensis</name>
    <dbReference type="NCBI Taxonomy" id="2305225"/>
    <lineage>
        <taxon>Bacteria</taxon>
        <taxon>Pseudomonadati</taxon>
        <taxon>Pseudomonadota</taxon>
        <taxon>Betaproteobacteria</taxon>
        <taxon>Burkholderiales</taxon>
        <taxon>Burkholderiaceae</taxon>
        <taxon>Paraburkholderia</taxon>
    </lineage>
</organism>
<evidence type="ECO:0000313" key="2">
    <source>
        <dbReference type="Proteomes" id="UP000272778"/>
    </source>
</evidence>
<dbReference type="InterPro" id="IPR038110">
    <property type="entry name" value="TD_ACT-like_sf"/>
</dbReference>
<accession>A0A3N6NK03</accession>
<proteinExistence type="predicted"/>
<name>A0A3N6NK03_9BURK</name>
<evidence type="ECO:0000313" key="1">
    <source>
        <dbReference type="EMBL" id="RQG99492.1"/>
    </source>
</evidence>
<reference evidence="1 2" key="1">
    <citation type="submission" date="2018-11" db="EMBL/GenBank/DDBJ databases">
        <title>Paraburkholderia sp. DHOA04, isolated from soil.</title>
        <authorList>
            <person name="Gao Z.-H."/>
            <person name="Qiu L.-H."/>
            <person name="Fu J.-C."/>
        </authorList>
    </citation>
    <scope>NUCLEOTIDE SEQUENCE [LARGE SCALE GENOMIC DNA]</scope>
    <source>
        <strain evidence="1 2">DHOA04</strain>
    </source>
</reference>
<dbReference type="Proteomes" id="UP000272778">
    <property type="component" value="Unassembled WGS sequence"/>
</dbReference>
<sequence length="30" mass="3720">DDAEFRRFLATLGYPYWEETHNPAYRLFLQ</sequence>
<gene>
    <name evidence="1" type="ORF">D1Y85_26460</name>
</gene>
<dbReference type="Gene3D" id="3.40.1020.10">
    <property type="entry name" value="Biosynthetic Threonine Deaminase, Domain 3"/>
    <property type="match status" value="1"/>
</dbReference>